<dbReference type="InterPro" id="IPR001537">
    <property type="entry name" value="SpoU_MeTrfase"/>
</dbReference>
<feature type="domain" description="MRM3-like substrate binding" evidence="5">
    <location>
        <begin position="8"/>
        <end position="85"/>
    </location>
</feature>
<accession>A0A9J6ZMP6</accession>
<dbReference type="InterPro" id="IPR029026">
    <property type="entry name" value="tRNA_m1G_MTases_N"/>
</dbReference>
<keyword evidence="2 6" id="KW-0489">Methyltransferase</keyword>
<dbReference type="SUPFAM" id="SSF75217">
    <property type="entry name" value="alpha/beta knot"/>
    <property type="match status" value="1"/>
</dbReference>
<gene>
    <name evidence="6" type="ORF">M9189_08935</name>
</gene>
<evidence type="ECO:0000256" key="1">
    <source>
        <dbReference type="ARBA" id="ARBA00007228"/>
    </source>
</evidence>
<dbReference type="AlphaFoldDB" id="A0A9J6ZMP6"/>
<feature type="domain" description="tRNA/rRNA methyltransferase SpoU type" evidence="4">
    <location>
        <begin position="103"/>
        <end position="244"/>
    </location>
</feature>
<proteinExistence type="inferred from homology"/>
<dbReference type="SUPFAM" id="SSF55315">
    <property type="entry name" value="L30e-like"/>
    <property type="match status" value="1"/>
</dbReference>
<evidence type="ECO:0000313" key="6">
    <source>
        <dbReference type="EMBL" id="URW78977.1"/>
    </source>
</evidence>
<dbReference type="GO" id="GO:0006396">
    <property type="term" value="P:RNA processing"/>
    <property type="evidence" value="ECO:0007669"/>
    <property type="project" value="InterPro"/>
</dbReference>
<dbReference type="CDD" id="cd18109">
    <property type="entry name" value="SpoU-like_RNA-MTase"/>
    <property type="match status" value="1"/>
</dbReference>
<dbReference type="PANTHER" id="PTHR43191">
    <property type="entry name" value="RRNA METHYLTRANSFERASE 3"/>
    <property type="match status" value="1"/>
</dbReference>
<dbReference type="Gene3D" id="3.40.1280.10">
    <property type="match status" value="1"/>
</dbReference>
<dbReference type="KEGG" id="alkq:M9189_08935"/>
<protein>
    <submittedName>
        <fullName evidence="6">RNA methyltransferase</fullName>
    </submittedName>
</protein>
<keyword evidence="7" id="KW-1185">Reference proteome</keyword>
<comment type="similarity">
    <text evidence="1">Belongs to the class IV-like SAM-binding methyltransferase superfamily. RNA methyltransferase TrmH family.</text>
</comment>
<dbReference type="Proteomes" id="UP001056426">
    <property type="component" value="Chromosome"/>
</dbReference>
<evidence type="ECO:0000259" key="4">
    <source>
        <dbReference type="Pfam" id="PF00588"/>
    </source>
</evidence>
<evidence type="ECO:0000256" key="3">
    <source>
        <dbReference type="ARBA" id="ARBA00022679"/>
    </source>
</evidence>
<dbReference type="RefSeq" id="WP_250722482.1">
    <property type="nucleotide sequence ID" value="NZ_CP098400.1"/>
</dbReference>
<reference evidence="6" key="1">
    <citation type="submission" date="2022-05" db="EMBL/GenBank/DDBJ databases">
        <authorList>
            <person name="Sun X."/>
        </authorList>
    </citation>
    <scope>NUCLEOTIDE SEQUENCE</scope>
    <source>
        <strain evidence="6">Ai-910</strain>
    </source>
</reference>
<dbReference type="GO" id="GO:0003723">
    <property type="term" value="F:RNA binding"/>
    <property type="evidence" value="ECO:0007669"/>
    <property type="project" value="InterPro"/>
</dbReference>
<dbReference type="Gene3D" id="3.30.1330.30">
    <property type="match status" value="1"/>
</dbReference>
<dbReference type="Pfam" id="PF00588">
    <property type="entry name" value="SpoU_methylase"/>
    <property type="match status" value="1"/>
</dbReference>
<evidence type="ECO:0000259" key="5">
    <source>
        <dbReference type="Pfam" id="PF22435"/>
    </source>
</evidence>
<dbReference type="GO" id="GO:0032259">
    <property type="term" value="P:methylation"/>
    <property type="evidence" value="ECO:0007669"/>
    <property type="project" value="UniProtKB-KW"/>
</dbReference>
<dbReference type="InterPro" id="IPR053888">
    <property type="entry name" value="MRM3-like_sub_bind"/>
</dbReference>
<sequence length="255" mass="28260">MLSQRQKKLIASMANKKFRDEYKLFLAEGPKIVSDLIVSGMKPRLICAAPGKELPKVLVHFEIIEISQKELDSISFQITPQQVLALFEQPKYTINYNAIKQELALVLDGIQDPGNLGTIIRMADWFGINNIICSKDTVDIFNNKVVQATMGALAGVRVHYADLAEFLGTYTKSCSNPVYGTFLEGNNLYQEKLLTPSVIVLGNEGRGIRDNIAEYITDKITIPMYSGSRGSESLNVGVSAAIVCAEFRRVEAYSK</sequence>
<dbReference type="GO" id="GO:0008173">
    <property type="term" value="F:RNA methyltransferase activity"/>
    <property type="evidence" value="ECO:0007669"/>
    <property type="project" value="InterPro"/>
</dbReference>
<dbReference type="PANTHER" id="PTHR43191:SF2">
    <property type="entry name" value="RRNA METHYLTRANSFERASE 3, MITOCHONDRIAL"/>
    <property type="match status" value="1"/>
</dbReference>
<evidence type="ECO:0000256" key="2">
    <source>
        <dbReference type="ARBA" id="ARBA00022603"/>
    </source>
</evidence>
<organism evidence="6 7">
    <name type="scientific">Xiashengella succiniciproducens</name>
    <dbReference type="NCBI Taxonomy" id="2949635"/>
    <lineage>
        <taxon>Bacteria</taxon>
        <taxon>Pseudomonadati</taxon>
        <taxon>Bacteroidota</taxon>
        <taxon>Bacteroidia</taxon>
        <taxon>Marinilabiliales</taxon>
        <taxon>Marinilabiliaceae</taxon>
        <taxon>Xiashengella</taxon>
    </lineage>
</organism>
<dbReference type="Pfam" id="PF22435">
    <property type="entry name" value="MRM3-like_sub_bind"/>
    <property type="match status" value="1"/>
</dbReference>
<dbReference type="EMBL" id="CP098400">
    <property type="protein sequence ID" value="URW78977.1"/>
    <property type="molecule type" value="Genomic_DNA"/>
</dbReference>
<evidence type="ECO:0000313" key="7">
    <source>
        <dbReference type="Proteomes" id="UP001056426"/>
    </source>
</evidence>
<name>A0A9J6ZMP6_9BACT</name>
<dbReference type="InterPro" id="IPR029064">
    <property type="entry name" value="Ribosomal_eL30-like_sf"/>
</dbReference>
<keyword evidence="3" id="KW-0808">Transferase</keyword>
<dbReference type="InterPro" id="IPR051259">
    <property type="entry name" value="rRNA_Methyltransferase"/>
</dbReference>
<dbReference type="InterPro" id="IPR029028">
    <property type="entry name" value="Alpha/beta_knot_MTases"/>
</dbReference>
<reference evidence="6" key="2">
    <citation type="submission" date="2022-06" db="EMBL/GenBank/DDBJ databases">
        <title>Xiashengella guii gen. nov. sp. nov., a bacterium isolated form anaerobic digestion tank.</title>
        <authorList>
            <person name="Huang H."/>
        </authorList>
    </citation>
    <scope>NUCLEOTIDE SEQUENCE</scope>
    <source>
        <strain evidence="6">Ai-910</strain>
    </source>
</reference>